<dbReference type="InterPro" id="IPR036179">
    <property type="entry name" value="Ig-like_dom_sf"/>
</dbReference>
<dbReference type="GO" id="GO:0044156">
    <property type="term" value="C:host cell junction"/>
    <property type="evidence" value="ECO:0007669"/>
    <property type="project" value="UniProtKB-SubCell"/>
</dbReference>
<keyword evidence="18" id="KW-0325">Glycoprotein</keyword>
<evidence type="ECO:0000256" key="7">
    <source>
        <dbReference type="ARBA" id="ARBA00013988"/>
    </source>
</evidence>
<dbReference type="InterPro" id="IPR003404">
    <property type="entry name" value="Herpes_glycopE_Fc"/>
</dbReference>
<organism evidence="24 25">
    <name type="scientific">Bubaline alphaherpesvirus 1</name>
    <dbReference type="NCBI Taxonomy" id="202910"/>
    <lineage>
        <taxon>Viruses</taxon>
        <taxon>Duplodnaviria</taxon>
        <taxon>Heunggongvirae</taxon>
        <taxon>Peploviricota</taxon>
        <taxon>Herviviricetes</taxon>
        <taxon>Herpesvirales</taxon>
        <taxon>Orthoherpesviridae</taxon>
        <taxon>Alphaherpesvirinae</taxon>
        <taxon>Varicellovirus</taxon>
        <taxon>Varicellovirus bubalinealpha1</taxon>
    </lineage>
</organism>
<keyword evidence="16" id="KW-1031">Host cell junction</keyword>
<evidence type="ECO:0000256" key="19">
    <source>
        <dbReference type="ARBA" id="ARBA00025134"/>
    </source>
</evidence>
<comment type="similarity">
    <text evidence="6">Belongs to the alphaherpesvirinae glycoprotein E family.</text>
</comment>
<feature type="domain" description="Envelope glycoprotein E N-terminal" evidence="23">
    <location>
        <begin position="65"/>
        <end position="172"/>
    </location>
</feature>
<name>A0A1L5JKK2_9ALPH</name>
<dbReference type="InterPro" id="IPR013783">
    <property type="entry name" value="Ig-like_fold"/>
</dbReference>
<evidence type="ECO:0000256" key="2">
    <source>
        <dbReference type="ARBA" id="ARBA00004235"/>
    </source>
</evidence>
<dbReference type="GO" id="GO:0055036">
    <property type="term" value="C:virion membrane"/>
    <property type="evidence" value="ECO:0007669"/>
    <property type="project" value="UniProtKB-SubCell"/>
</dbReference>
<evidence type="ECO:0000256" key="20">
    <source>
        <dbReference type="SAM" id="MobiDB-lite"/>
    </source>
</evidence>
<feature type="region of interest" description="Disordered" evidence="20">
    <location>
        <begin position="514"/>
        <end position="562"/>
    </location>
</feature>
<evidence type="ECO:0000256" key="10">
    <source>
        <dbReference type="ARBA" id="ARBA00022812"/>
    </source>
</evidence>
<dbReference type="KEGG" id="vg:40524745"/>
<dbReference type="Pfam" id="PF02480">
    <property type="entry name" value="Herpes_gE"/>
    <property type="match status" value="1"/>
</dbReference>
<evidence type="ECO:0000259" key="23">
    <source>
        <dbReference type="Pfam" id="PF20418"/>
    </source>
</evidence>
<evidence type="ECO:0000256" key="18">
    <source>
        <dbReference type="ARBA" id="ARBA00023180"/>
    </source>
</evidence>
<dbReference type="Proteomes" id="UP000232851">
    <property type="component" value="Segment"/>
</dbReference>
<evidence type="ECO:0000256" key="9">
    <source>
        <dbReference type="ARBA" id="ARBA00022692"/>
    </source>
</evidence>
<feature type="transmembrane region" description="Helical" evidence="21">
    <location>
        <begin position="451"/>
        <end position="476"/>
    </location>
</feature>
<dbReference type="RefSeq" id="YP_009664690.1">
    <property type="nucleotide sequence ID" value="NC_043054.1"/>
</dbReference>
<evidence type="ECO:0000256" key="13">
    <source>
        <dbReference type="ARBA" id="ARBA00022879"/>
    </source>
</evidence>
<evidence type="ECO:0000313" key="24">
    <source>
        <dbReference type="EMBL" id="APO15926.1"/>
    </source>
</evidence>
<feature type="region of interest" description="Disordered" evidence="20">
    <location>
        <begin position="178"/>
        <end position="245"/>
    </location>
</feature>
<evidence type="ECO:0000256" key="17">
    <source>
        <dbReference type="ARBA" id="ARBA00023136"/>
    </source>
</evidence>
<feature type="compositionally biased region" description="Gly residues" evidence="20">
    <location>
        <begin position="199"/>
        <end position="213"/>
    </location>
</feature>
<comment type="subcellular location">
    <subcellularLocation>
        <location evidence="1">Host Golgi apparatus membrane</location>
        <topology evidence="1">Single-pass membrane protein</topology>
    </subcellularLocation>
    <subcellularLocation>
        <location evidence="3">Host cell junction</location>
    </subcellularLocation>
    <subcellularLocation>
        <location evidence="4">Host cell membrane</location>
        <topology evidence="4">Single-pass type I membrane protein</topology>
    </subcellularLocation>
    <subcellularLocation>
        <location evidence="2">Host endosome membrane</location>
        <topology evidence="2">Single-pass membrane protein</topology>
    </subcellularLocation>
    <subcellularLocation>
        <location evidence="5">Virion membrane</location>
        <topology evidence="5">Single-pass type I membrane protein</topology>
    </subcellularLocation>
</comment>
<keyword evidence="13 24" id="KW-0261">Viral envelope protein</keyword>
<feature type="domain" description="Envelope glycoprotein E Fc-binding" evidence="22">
    <location>
        <begin position="244"/>
        <end position="419"/>
    </location>
</feature>
<keyword evidence="8" id="KW-1032">Host cell membrane</keyword>
<comment type="function">
    <text evidence="19">In epithelial cells, the heterodimer gE/gI is required for the cell-to-cell spread of the virus, by sorting nascent virions to cell junctions. Once the virus reaches the cell junctions, virus particles can spread to adjacent cells extremely rapidly through interactions with cellular receptors that accumulate at these junctions. Implicated in basolateral spread in polarized cells. In neuronal cells, gE/gI is essential for the anterograde spread of the infection throughout the host nervous system. Together with US9, the heterodimer gE/gI is involved in the sorting and transport of viral structural components toward axon tips.</text>
</comment>
<evidence type="ECO:0000256" key="12">
    <source>
        <dbReference type="ARBA" id="ARBA00022870"/>
    </source>
</evidence>
<evidence type="ECO:0000256" key="6">
    <source>
        <dbReference type="ARBA" id="ARBA00008101"/>
    </source>
</evidence>
<feature type="compositionally biased region" description="Pro residues" evidence="20">
    <location>
        <begin position="220"/>
        <end position="238"/>
    </location>
</feature>
<keyword evidence="11" id="KW-0946">Virion</keyword>
<keyword evidence="15" id="KW-1039">Host endosome</keyword>
<dbReference type="InterPro" id="IPR046463">
    <property type="entry name" value="Herpes_gE_N"/>
</dbReference>
<protein>
    <recommendedName>
        <fullName evidence="7">Envelope glycoprotein E</fullName>
    </recommendedName>
</protein>
<dbReference type="Pfam" id="PF20418">
    <property type="entry name" value="Herpes_gE_N"/>
    <property type="match status" value="1"/>
</dbReference>
<evidence type="ECO:0000256" key="5">
    <source>
        <dbReference type="ARBA" id="ARBA00004563"/>
    </source>
</evidence>
<sequence length="599" mass="63111">MRATAPPRPRLLPLLPLLLLPPSLLGLPVGAGPGPSPGPEADTGAEAPAGAVFTARVGAPVFLPGPDPRPDMRAVRGWSVLASDCPPPEPTPVCLDDRECFADVALDAACLRTARMAPLAIAELTERPDPAGDREFVVPDPRVSARLGRNATGVQIADVTEEDGGVYFLYDRVAGDAGDEETQSTLTLRVEPADARGPAGQGEGGEGGEGGRGAAKPTPTLTPAPTPPRPTPARPAAPPRRRHGARFRVQPYRSHVYTPGDSFTLSVRLQSEFFDEAPFSAGIDWYFLRPAGDCALVRIYETCIFHPEAPACLHPVDARCAFASPYRSETAYSRLYERCRPASADRWPRECEGAAYEAPVAHLRPANNSVDLVFDGAPASASGLYVFVLQYNGHVEAWDYSLVVTSDRLVRAVTDHTRPEAAAADAPEPSPPPADGPADAPGGGARGPAPWLVVLGGALGLAGLIGVAALAVWACARRAGQKRTYDILNPFGPVYTSLPTNEPLDVVSVSDDEFFPDEDSSFAEDGSDADDELADEPPAAAAYDLAGPAGPPGGPARPSRSGFRVWFRDPLEDDDVAPARSGAAPDYTVVAARLKSILR</sequence>
<gene>
    <name evidence="24" type="primary">US8</name>
</gene>
<evidence type="ECO:0000256" key="8">
    <source>
        <dbReference type="ARBA" id="ARBA00022511"/>
    </source>
</evidence>
<keyword evidence="9 21" id="KW-0812">Transmembrane</keyword>
<evidence type="ECO:0000256" key="11">
    <source>
        <dbReference type="ARBA" id="ARBA00022844"/>
    </source>
</evidence>
<evidence type="ECO:0000256" key="4">
    <source>
        <dbReference type="ARBA" id="ARBA00004402"/>
    </source>
</evidence>
<evidence type="ECO:0000256" key="3">
    <source>
        <dbReference type="ARBA" id="ARBA00004315"/>
    </source>
</evidence>
<evidence type="ECO:0000256" key="15">
    <source>
        <dbReference type="ARBA" id="ARBA00023046"/>
    </source>
</evidence>
<keyword evidence="25" id="KW-1185">Reference proteome</keyword>
<keyword evidence="12" id="KW-1043">Host membrane</keyword>
<evidence type="ECO:0000256" key="16">
    <source>
        <dbReference type="ARBA" id="ARBA00023081"/>
    </source>
</evidence>
<dbReference type="EMBL" id="KU936049">
    <property type="protein sequence ID" value="APO15926.1"/>
    <property type="molecule type" value="Genomic_DNA"/>
</dbReference>
<dbReference type="GO" id="GO:0019031">
    <property type="term" value="C:viral envelope"/>
    <property type="evidence" value="ECO:0007669"/>
    <property type="project" value="UniProtKB-KW"/>
</dbReference>
<dbReference type="GeneID" id="40524745"/>
<evidence type="ECO:0000256" key="14">
    <source>
        <dbReference type="ARBA" id="ARBA00022989"/>
    </source>
</evidence>
<feature type="compositionally biased region" description="Low complexity" evidence="20">
    <location>
        <begin position="536"/>
        <end position="548"/>
    </location>
</feature>
<keyword evidence="17 21" id="KW-0472">Membrane</keyword>
<evidence type="ECO:0000256" key="1">
    <source>
        <dbReference type="ARBA" id="ARBA00004152"/>
    </source>
</evidence>
<evidence type="ECO:0000256" key="21">
    <source>
        <dbReference type="SAM" id="Phobius"/>
    </source>
</evidence>
<accession>A0A1L5JKK2</accession>
<dbReference type="Gene3D" id="2.60.40.10">
    <property type="entry name" value="Immunoglobulins"/>
    <property type="match status" value="1"/>
</dbReference>
<dbReference type="SUPFAM" id="SSF48726">
    <property type="entry name" value="Immunoglobulin"/>
    <property type="match status" value="1"/>
</dbReference>
<evidence type="ECO:0000259" key="22">
    <source>
        <dbReference type="Pfam" id="PF02480"/>
    </source>
</evidence>
<dbReference type="GO" id="GO:0044178">
    <property type="term" value="C:host cell Golgi membrane"/>
    <property type="evidence" value="ECO:0007669"/>
    <property type="project" value="UniProtKB-SubCell"/>
</dbReference>
<reference evidence="24 25" key="1">
    <citation type="journal article" date="2017" name="Arch. Virol.">
        <title>Genome sequence of bubaline alphaherpesvirus 1 (BuHV1) isolated in Australia in 1972.</title>
        <authorList>
            <person name="Scheffer C.M."/>
            <person name="Varela A.P."/>
            <person name="Cibulski S.P."/>
            <person name="Schmidt C."/>
            <person name="Campos F.S."/>
            <person name="Paim W.P."/>
            <person name="Dos Santos R.N."/>
            <person name="Teixeira T.F."/>
            <person name="Loiko M.R."/>
            <person name="Tochetto C."/>
            <person name="Dos Santos H.F."/>
            <person name="de Lima D.A."/>
            <person name="Cerva C."/>
            <person name="Mayer F.Q."/>
            <person name="Petzhold S.A."/>
            <person name="Franco A.C."/>
            <person name="George T.S."/>
            <person name="Spilki F.R."/>
            <person name="Roehe P.M."/>
        </authorList>
    </citation>
    <scope>NUCLEOTIDE SEQUENCE [LARGE SCALE GENOMIC DNA]</scope>
    <source>
        <strain evidence="25">b6</strain>
    </source>
</reference>
<feature type="compositionally biased region" description="Acidic residues" evidence="20">
    <location>
        <begin position="514"/>
        <end position="535"/>
    </location>
</feature>
<feature type="region of interest" description="Disordered" evidence="20">
    <location>
        <begin position="418"/>
        <end position="443"/>
    </location>
</feature>
<proteinExistence type="inferred from homology"/>
<dbReference type="GO" id="GO:0044175">
    <property type="term" value="C:host cell endosome membrane"/>
    <property type="evidence" value="ECO:0007669"/>
    <property type="project" value="UniProtKB-SubCell"/>
</dbReference>
<keyword evidence="10" id="KW-1040">Host Golgi apparatus</keyword>
<evidence type="ECO:0000313" key="25">
    <source>
        <dbReference type="Proteomes" id="UP000232851"/>
    </source>
</evidence>
<keyword evidence="14 21" id="KW-1133">Transmembrane helix</keyword>